<dbReference type="SUPFAM" id="SSF57783">
    <property type="entry name" value="Zinc beta-ribbon"/>
    <property type="match status" value="2"/>
</dbReference>
<evidence type="ECO:0000313" key="1">
    <source>
        <dbReference type="EMBL" id="KXB08889.1"/>
    </source>
</evidence>
<evidence type="ECO:0000313" key="2">
    <source>
        <dbReference type="Proteomes" id="UP000070248"/>
    </source>
</evidence>
<reference evidence="1 2" key="1">
    <citation type="journal article" date="2016" name="Sci. Rep.">
        <title>Metabolic traits of an uncultured archaeal lineage -MSBL1- from brine pools of the Red Sea.</title>
        <authorList>
            <person name="Mwirichia R."/>
            <person name="Alam I."/>
            <person name="Rashid M."/>
            <person name="Vinu M."/>
            <person name="Ba-Alawi W."/>
            <person name="Anthony Kamau A."/>
            <person name="Kamanda Ngugi D."/>
            <person name="Goker M."/>
            <person name="Klenk H.P."/>
            <person name="Bajic V."/>
            <person name="Stingl U."/>
        </authorList>
    </citation>
    <scope>NUCLEOTIDE SEQUENCE [LARGE SCALE GENOMIC DNA]</scope>
    <source>
        <strain evidence="1">SCGC-AAA385M02</strain>
    </source>
</reference>
<proteinExistence type="predicted"/>
<gene>
    <name evidence="1" type="ORF">AKJ59_00335</name>
</gene>
<accession>A0A133VR06</accession>
<organism evidence="1 2">
    <name type="scientific">candidate division MSBL1 archaeon SCGC-AAA385M02</name>
    <dbReference type="NCBI Taxonomy" id="1698287"/>
    <lineage>
        <taxon>Archaea</taxon>
        <taxon>Methanobacteriati</taxon>
        <taxon>Methanobacteriota</taxon>
        <taxon>candidate division MSBL1</taxon>
    </lineage>
</organism>
<dbReference type="Gene3D" id="2.20.25.10">
    <property type="match status" value="2"/>
</dbReference>
<name>A0A133VR06_9EURY</name>
<sequence>MHFCSKCDNMYYIRINENDNNKLVYYCRNCGNVDNELSMTNLCVSKTKIRQNKQIYSHMINEYTKNDVTLPRTKTIKCPNQDCKSNKKKENENENEAQQEVIYLRYDDINMKYIYMCVNCNTTWKTSQKQ</sequence>
<dbReference type="AlphaFoldDB" id="A0A133VR06"/>
<evidence type="ECO:0008006" key="3">
    <source>
        <dbReference type="Google" id="ProtNLM"/>
    </source>
</evidence>
<dbReference type="EMBL" id="LHYL01000003">
    <property type="protein sequence ID" value="KXB08889.1"/>
    <property type="molecule type" value="Genomic_DNA"/>
</dbReference>
<protein>
    <recommendedName>
        <fullName evidence="3">DNA-directed RNA polymerase M/15kDa subunit domain-containing protein</fullName>
    </recommendedName>
</protein>
<dbReference type="Proteomes" id="UP000070248">
    <property type="component" value="Unassembled WGS sequence"/>
</dbReference>
<comment type="caution">
    <text evidence="1">The sequence shown here is derived from an EMBL/GenBank/DDBJ whole genome shotgun (WGS) entry which is preliminary data.</text>
</comment>
<keyword evidence="2" id="KW-1185">Reference proteome</keyword>